<dbReference type="KEGG" id="pmaw:MACH26_16680"/>
<dbReference type="NCBIfam" id="TIGR02453">
    <property type="entry name" value="TIGR02453 family protein"/>
    <property type="match status" value="1"/>
</dbReference>
<proteinExistence type="predicted"/>
<dbReference type="Proteomes" id="UP001333710">
    <property type="component" value="Chromosome"/>
</dbReference>
<dbReference type="AlphaFoldDB" id="A0AA48HP71"/>
<dbReference type="EMBL" id="AP027272">
    <property type="protein sequence ID" value="BDX06147.1"/>
    <property type="molecule type" value="Genomic_DNA"/>
</dbReference>
<sequence length="228" mass="26495">MSFQHFEPSIFQFLKKLKENNNKDWFNDHKQEYEDAVRTPALAFITEMESWIKLLSPHYEAIPKKIGGSLMRVYRDVRFSKDKSPYKTNVGIQFRHEIGKDVHAPGFYLHIEPQQVFLAAGAWAPASDALKNIRDLMVAKPGPYEDAINHQPMLQHFELQGNKLTRPPKGYDKDLPLIEEIKRKDFIAVAELPESFILEPDLPERVARLLGTTQPFMRFLCEALLLRF</sequence>
<reference evidence="1" key="1">
    <citation type="submission" date="2023-01" db="EMBL/GenBank/DDBJ databases">
        <title>Complete genome sequence of Planctobacterium marinum strain Dej080120_11.</title>
        <authorList>
            <person name="Ueki S."/>
            <person name="Maruyama F."/>
        </authorList>
    </citation>
    <scope>NUCLEOTIDE SEQUENCE</scope>
    <source>
        <strain evidence="1">Dej080120_11</strain>
    </source>
</reference>
<dbReference type="RefSeq" id="WP_338292180.1">
    <property type="nucleotide sequence ID" value="NZ_AP027272.1"/>
</dbReference>
<protein>
    <submittedName>
        <fullName evidence="1">TIGR02453 family protein</fullName>
    </submittedName>
</protein>
<dbReference type="Pfam" id="PF09365">
    <property type="entry name" value="DUF2461"/>
    <property type="match status" value="1"/>
</dbReference>
<organism evidence="1 2">
    <name type="scientific">Planctobacterium marinum</name>
    <dbReference type="NCBI Taxonomy" id="1631968"/>
    <lineage>
        <taxon>Bacteria</taxon>
        <taxon>Pseudomonadati</taxon>
        <taxon>Pseudomonadota</taxon>
        <taxon>Gammaproteobacteria</taxon>
        <taxon>Alteromonadales</taxon>
        <taxon>Alteromonadaceae</taxon>
        <taxon>Planctobacterium</taxon>
    </lineage>
</organism>
<keyword evidence="2" id="KW-1185">Reference proteome</keyword>
<evidence type="ECO:0000313" key="2">
    <source>
        <dbReference type="Proteomes" id="UP001333710"/>
    </source>
</evidence>
<dbReference type="InterPro" id="IPR015996">
    <property type="entry name" value="UCP028451"/>
</dbReference>
<dbReference type="PANTHER" id="PTHR36452">
    <property type="entry name" value="CHROMOSOME 12, WHOLE GENOME SHOTGUN SEQUENCE"/>
    <property type="match status" value="1"/>
</dbReference>
<accession>A0AA48HP71</accession>
<dbReference type="InterPro" id="IPR012808">
    <property type="entry name" value="CHP02453"/>
</dbReference>
<dbReference type="PIRSF" id="PIRSF028451">
    <property type="entry name" value="UCP028451"/>
    <property type="match status" value="1"/>
</dbReference>
<name>A0AA48HP71_9ALTE</name>
<dbReference type="PANTHER" id="PTHR36452:SF1">
    <property type="entry name" value="DUF2461 DOMAIN-CONTAINING PROTEIN"/>
    <property type="match status" value="1"/>
</dbReference>
<evidence type="ECO:0000313" key="1">
    <source>
        <dbReference type="EMBL" id="BDX06147.1"/>
    </source>
</evidence>
<gene>
    <name evidence="1" type="ORF">MACH26_16680</name>
</gene>